<feature type="transmembrane region" description="Helical" evidence="6">
    <location>
        <begin position="281"/>
        <end position="299"/>
    </location>
</feature>
<feature type="transmembrane region" description="Helical" evidence="6">
    <location>
        <begin position="349"/>
        <end position="369"/>
    </location>
</feature>
<dbReference type="GO" id="GO:0016020">
    <property type="term" value="C:membrane"/>
    <property type="evidence" value="ECO:0007669"/>
    <property type="project" value="UniProtKB-SubCell"/>
</dbReference>
<dbReference type="PROSITE" id="PS50850">
    <property type="entry name" value="MFS"/>
    <property type="match status" value="1"/>
</dbReference>
<feature type="domain" description="Major facilitator superfamily (MFS) profile" evidence="7">
    <location>
        <begin position="33"/>
        <end position="516"/>
    </location>
</feature>
<dbReference type="PANTHER" id="PTHR42718">
    <property type="entry name" value="MAJOR FACILITATOR SUPERFAMILY MULTIDRUG TRANSPORTER MFSC"/>
    <property type="match status" value="1"/>
</dbReference>
<gene>
    <name evidence="8" type="ORF">T440DRAFT_470849</name>
</gene>
<feature type="transmembrane region" description="Helical" evidence="6">
    <location>
        <begin position="246"/>
        <end position="269"/>
    </location>
</feature>
<dbReference type="EMBL" id="MU006323">
    <property type="protein sequence ID" value="KAF2847795.1"/>
    <property type="molecule type" value="Genomic_DNA"/>
</dbReference>
<dbReference type="InterPro" id="IPR011701">
    <property type="entry name" value="MFS"/>
</dbReference>
<evidence type="ECO:0000256" key="3">
    <source>
        <dbReference type="ARBA" id="ARBA00022692"/>
    </source>
</evidence>
<organism evidence="8 9">
    <name type="scientific">Plenodomus tracheiphilus IPT5</name>
    <dbReference type="NCBI Taxonomy" id="1408161"/>
    <lineage>
        <taxon>Eukaryota</taxon>
        <taxon>Fungi</taxon>
        <taxon>Dikarya</taxon>
        <taxon>Ascomycota</taxon>
        <taxon>Pezizomycotina</taxon>
        <taxon>Dothideomycetes</taxon>
        <taxon>Pleosporomycetidae</taxon>
        <taxon>Pleosporales</taxon>
        <taxon>Pleosporineae</taxon>
        <taxon>Leptosphaeriaceae</taxon>
        <taxon>Plenodomus</taxon>
    </lineage>
</organism>
<dbReference type="AlphaFoldDB" id="A0A6A7B066"/>
<feature type="transmembrane region" description="Helical" evidence="6">
    <location>
        <begin position="99"/>
        <end position="121"/>
    </location>
</feature>
<accession>A0A6A7B066</accession>
<evidence type="ECO:0000256" key="1">
    <source>
        <dbReference type="ARBA" id="ARBA00004141"/>
    </source>
</evidence>
<dbReference type="GO" id="GO:0022857">
    <property type="term" value="F:transmembrane transporter activity"/>
    <property type="evidence" value="ECO:0007669"/>
    <property type="project" value="InterPro"/>
</dbReference>
<keyword evidence="5 6" id="KW-0472">Membrane</keyword>
<reference evidence="8" key="1">
    <citation type="submission" date="2020-01" db="EMBL/GenBank/DDBJ databases">
        <authorList>
            <consortium name="DOE Joint Genome Institute"/>
            <person name="Haridas S."/>
            <person name="Albert R."/>
            <person name="Binder M."/>
            <person name="Bloem J."/>
            <person name="Labutti K."/>
            <person name="Salamov A."/>
            <person name="Andreopoulos B."/>
            <person name="Baker S.E."/>
            <person name="Barry K."/>
            <person name="Bills G."/>
            <person name="Bluhm B.H."/>
            <person name="Cannon C."/>
            <person name="Castanera R."/>
            <person name="Culley D.E."/>
            <person name="Daum C."/>
            <person name="Ezra D."/>
            <person name="Gonzalez J.B."/>
            <person name="Henrissat B."/>
            <person name="Kuo A."/>
            <person name="Liang C."/>
            <person name="Lipzen A."/>
            <person name="Lutzoni F."/>
            <person name="Magnuson J."/>
            <person name="Mondo S."/>
            <person name="Nolan M."/>
            <person name="Ohm R."/>
            <person name="Pangilinan J."/>
            <person name="Park H.-J."/>
            <person name="Ramirez L."/>
            <person name="Alfaro M."/>
            <person name="Sun H."/>
            <person name="Tritt A."/>
            <person name="Yoshinaga Y."/>
            <person name="Zwiers L.-H."/>
            <person name="Turgeon B.G."/>
            <person name="Goodwin S.B."/>
            <person name="Spatafora J.W."/>
            <person name="Crous P.W."/>
            <person name="Grigoriev I.V."/>
        </authorList>
    </citation>
    <scope>NUCLEOTIDE SEQUENCE</scope>
    <source>
        <strain evidence="8">IPT5</strain>
    </source>
</reference>
<feature type="transmembrane region" description="Helical" evidence="6">
    <location>
        <begin position="381"/>
        <end position="400"/>
    </location>
</feature>
<evidence type="ECO:0000313" key="8">
    <source>
        <dbReference type="EMBL" id="KAF2847795.1"/>
    </source>
</evidence>
<dbReference type="Proteomes" id="UP000799423">
    <property type="component" value="Unassembled WGS sequence"/>
</dbReference>
<name>A0A6A7B066_9PLEO</name>
<evidence type="ECO:0000313" key="9">
    <source>
        <dbReference type="Proteomes" id="UP000799423"/>
    </source>
</evidence>
<feature type="transmembrane region" description="Helical" evidence="6">
    <location>
        <begin position="188"/>
        <end position="208"/>
    </location>
</feature>
<dbReference type="Gene3D" id="1.20.1250.20">
    <property type="entry name" value="MFS general substrate transporter like domains"/>
    <property type="match status" value="1"/>
</dbReference>
<feature type="transmembrane region" description="Helical" evidence="6">
    <location>
        <begin position="406"/>
        <end position="432"/>
    </location>
</feature>
<evidence type="ECO:0000256" key="6">
    <source>
        <dbReference type="SAM" id="Phobius"/>
    </source>
</evidence>
<feature type="transmembrane region" description="Helical" evidence="6">
    <location>
        <begin position="444"/>
        <end position="468"/>
    </location>
</feature>
<feature type="transmembrane region" description="Helical" evidence="6">
    <location>
        <begin position="311"/>
        <end position="329"/>
    </location>
</feature>
<dbReference type="OrthoDB" id="2130629at2759"/>
<evidence type="ECO:0000259" key="7">
    <source>
        <dbReference type="PROSITE" id="PS50850"/>
    </source>
</evidence>
<feature type="transmembrane region" description="Helical" evidence="6">
    <location>
        <begin position="159"/>
        <end position="182"/>
    </location>
</feature>
<evidence type="ECO:0000256" key="5">
    <source>
        <dbReference type="ARBA" id="ARBA00023136"/>
    </source>
</evidence>
<evidence type="ECO:0000256" key="2">
    <source>
        <dbReference type="ARBA" id="ARBA00022448"/>
    </source>
</evidence>
<proteinExistence type="predicted"/>
<feature type="transmembrane region" description="Helical" evidence="6">
    <location>
        <begin position="69"/>
        <end position="87"/>
    </location>
</feature>
<dbReference type="InterPro" id="IPR020846">
    <property type="entry name" value="MFS_dom"/>
</dbReference>
<dbReference type="SUPFAM" id="SSF103473">
    <property type="entry name" value="MFS general substrate transporter"/>
    <property type="match status" value="1"/>
</dbReference>
<sequence>MPQADCTSHPSPMLLQRPPALPNRTAGRSPYSILAVVCSAMFLDLANLSAITIALPTIQKDFGINISDLQWTISAYALTFGGFLLLGGRGGDIFGHRRILLFGMVFFALFSMVCAVSPTFVGLVIARAFQGIGAAFTIPAAQAHIALNFTAPAMKAKALGIWGAAGSLGFILGLILGGVLTALLGWRWIFWISLIISGIVIPAAYFVLPQIPSPRTASPPPNDGGSTNDCAPAPKKGLLQSIRERLVRFDALGISLGVPGILLLTYALTSANTEGWGNAKIIATLVISIVMLVIFVLHERSASQAILAPHLFRNFSFNLTLILAVNTYAVRQACTYFLTVQLQSYGASAIHTSVLFIPLGVSALIFNTLSGRLVPLLGARAMFIIGWALSIPGILLFSFITEHTSYWRYTFPGMILYIAGIGAVYITANFVVVSSASKSDQGAAAGIFNVALQVGGSVLGLAVLTAVAEGIEKTYGDANLPQGELSSVGFRSVYYSCVILSAIGLFLSVYAIKVPESMRGSVWKKKPDVRSATEISSTHELQPVSTQHS</sequence>
<dbReference type="InterPro" id="IPR036259">
    <property type="entry name" value="MFS_trans_sf"/>
</dbReference>
<dbReference type="Gene3D" id="1.20.1720.10">
    <property type="entry name" value="Multidrug resistance protein D"/>
    <property type="match status" value="1"/>
</dbReference>
<protein>
    <submittedName>
        <fullName evidence="8">Transmembrane efflux protein</fullName>
    </submittedName>
</protein>
<dbReference type="PANTHER" id="PTHR42718:SF9">
    <property type="entry name" value="MAJOR FACILITATOR SUPERFAMILY MULTIDRUG TRANSPORTER MFSC"/>
    <property type="match status" value="1"/>
</dbReference>
<feature type="transmembrane region" description="Helical" evidence="6">
    <location>
        <begin position="127"/>
        <end position="147"/>
    </location>
</feature>
<comment type="subcellular location">
    <subcellularLocation>
        <location evidence="1">Membrane</location>
        <topology evidence="1">Multi-pass membrane protein</topology>
    </subcellularLocation>
</comment>
<evidence type="ECO:0000256" key="4">
    <source>
        <dbReference type="ARBA" id="ARBA00022989"/>
    </source>
</evidence>
<keyword evidence="9" id="KW-1185">Reference proteome</keyword>
<keyword evidence="2" id="KW-0813">Transport</keyword>
<keyword evidence="4 6" id="KW-1133">Transmembrane helix</keyword>
<feature type="transmembrane region" description="Helical" evidence="6">
    <location>
        <begin position="493"/>
        <end position="512"/>
    </location>
</feature>
<dbReference type="CDD" id="cd17321">
    <property type="entry name" value="MFS_MMR_MDR_like"/>
    <property type="match status" value="1"/>
</dbReference>
<keyword evidence="3 6" id="KW-0812">Transmembrane</keyword>
<dbReference type="Pfam" id="PF07690">
    <property type="entry name" value="MFS_1"/>
    <property type="match status" value="2"/>
</dbReference>
<feature type="transmembrane region" description="Helical" evidence="6">
    <location>
        <begin position="33"/>
        <end position="57"/>
    </location>
</feature>